<feature type="transmembrane region" description="Helical" evidence="7">
    <location>
        <begin position="78"/>
        <end position="95"/>
    </location>
</feature>
<comment type="similarity">
    <text evidence="2">Belongs to the UPF0702 family.</text>
</comment>
<keyword evidence="10" id="KW-1185">Reference proteome</keyword>
<dbReference type="Gene3D" id="3.30.240.20">
    <property type="entry name" value="bsu07140 like domains"/>
    <property type="match status" value="1"/>
</dbReference>
<evidence type="ECO:0000256" key="5">
    <source>
        <dbReference type="ARBA" id="ARBA00022989"/>
    </source>
</evidence>
<dbReference type="Proteomes" id="UP000585681">
    <property type="component" value="Unassembled WGS sequence"/>
</dbReference>
<dbReference type="PANTHER" id="PTHR34582:SF6">
    <property type="entry name" value="UPF0702 TRANSMEMBRANE PROTEIN YCAP"/>
    <property type="match status" value="1"/>
</dbReference>
<dbReference type="RefSeq" id="WP_054537694.1">
    <property type="nucleotide sequence ID" value="NZ_JACIEQ010000001.1"/>
</dbReference>
<evidence type="ECO:0000256" key="2">
    <source>
        <dbReference type="ARBA" id="ARBA00006448"/>
    </source>
</evidence>
<comment type="caution">
    <text evidence="9">The sequence shown here is derived from an EMBL/GenBank/DDBJ whole genome shotgun (WGS) entry which is preliminary data.</text>
</comment>
<feature type="domain" description="YetF C-terminal" evidence="8">
    <location>
        <begin position="103"/>
        <end position="172"/>
    </location>
</feature>
<reference evidence="9" key="1">
    <citation type="submission" date="2020-08" db="EMBL/GenBank/DDBJ databases">
        <title>Genomic Encyclopedia of Type Strains, Phase IV (KMG-IV): sequencing the most valuable type-strain genomes for metagenomic binning, comparative biology and taxonomic classification.</title>
        <authorList>
            <person name="Goeker M."/>
        </authorList>
    </citation>
    <scope>NUCLEOTIDE SEQUENCE [LARGE SCALE GENOMIC DNA]</scope>
    <source>
        <strain evidence="9">DSM 105040</strain>
    </source>
</reference>
<dbReference type="GO" id="GO:0005886">
    <property type="term" value="C:plasma membrane"/>
    <property type="evidence" value="ECO:0007669"/>
    <property type="project" value="UniProtKB-SubCell"/>
</dbReference>
<dbReference type="EMBL" id="JACIEQ010000001">
    <property type="protein sequence ID" value="MBB4021427.1"/>
    <property type="molecule type" value="Genomic_DNA"/>
</dbReference>
<evidence type="ECO:0000256" key="4">
    <source>
        <dbReference type="ARBA" id="ARBA00022692"/>
    </source>
</evidence>
<protein>
    <submittedName>
        <fullName evidence="9">Uncharacterized membrane protein YcaP (DUF421 family)/DNA-directed RNA polymerase subunit RPC12/RpoP</fullName>
    </submittedName>
</protein>
<keyword evidence="9" id="KW-0804">Transcription</keyword>
<dbReference type="AlphaFoldDB" id="A0A840CGZ8"/>
<keyword evidence="6 7" id="KW-0472">Membrane</keyword>
<keyword evidence="3" id="KW-1003">Cell membrane</keyword>
<evidence type="ECO:0000256" key="3">
    <source>
        <dbReference type="ARBA" id="ARBA00022475"/>
    </source>
</evidence>
<accession>A0A840CGZ8</accession>
<keyword evidence="5 7" id="KW-1133">Transmembrane helix</keyword>
<feature type="transmembrane region" description="Helical" evidence="7">
    <location>
        <begin position="20"/>
        <end position="41"/>
    </location>
</feature>
<evidence type="ECO:0000313" key="10">
    <source>
        <dbReference type="Proteomes" id="UP000585681"/>
    </source>
</evidence>
<dbReference type="GO" id="GO:0000428">
    <property type="term" value="C:DNA-directed RNA polymerase complex"/>
    <property type="evidence" value="ECO:0007669"/>
    <property type="project" value="UniProtKB-KW"/>
</dbReference>
<dbReference type="PANTHER" id="PTHR34582">
    <property type="entry name" value="UPF0702 TRANSMEMBRANE PROTEIN YCAP"/>
    <property type="match status" value="1"/>
</dbReference>
<evidence type="ECO:0000256" key="1">
    <source>
        <dbReference type="ARBA" id="ARBA00004651"/>
    </source>
</evidence>
<keyword evidence="4 7" id="KW-0812">Transmembrane</keyword>
<evidence type="ECO:0000256" key="7">
    <source>
        <dbReference type="SAM" id="Phobius"/>
    </source>
</evidence>
<gene>
    <name evidence="9" type="ORF">GGR17_001218</name>
</gene>
<dbReference type="Pfam" id="PF04239">
    <property type="entry name" value="DUF421"/>
    <property type="match status" value="1"/>
</dbReference>
<name>A0A840CGZ8_9RHOB</name>
<feature type="transmembrane region" description="Helical" evidence="7">
    <location>
        <begin position="53"/>
        <end position="72"/>
    </location>
</feature>
<comment type="subcellular location">
    <subcellularLocation>
        <location evidence="1">Cell membrane</location>
        <topology evidence="1">Multi-pass membrane protein</topology>
    </subcellularLocation>
</comment>
<keyword evidence="9" id="KW-0240">DNA-directed RNA polymerase</keyword>
<proteinExistence type="inferred from homology"/>
<evidence type="ECO:0000259" key="8">
    <source>
        <dbReference type="Pfam" id="PF04239"/>
    </source>
</evidence>
<organism evidence="9 10">
    <name type="scientific">Actibacterium naphthalenivorans</name>
    <dbReference type="NCBI Taxonomy" id="1614693"/>
    <lineage>
        <taxon>Bacteria</taxon>
        <taxon>Pseudomonadati</taxon>
        <taxon>Pseudomonadota</taxon>
        <taxon>Alphaproteobacteria</taxon>
        <taxon>Rhodobacterales</taxon>
        <taxon>Roseobacteraceae</taxon>
        <taxon>Actibacterium</taxon>
    </lineage>
</organism>
<sequence length="234" mass="25908">MQDPIVPFDLARMFLGDAPPLFFLEILCRTLIVYFYTLILLRWIGGRSVAQLSMVEFLLVIALGSAVGDAPFYPDVPLLHALAVITVVVLINKIIDQAIIRFTPAKQLLDGGPVQIVQSGRVLHRETGRFDMGAAEVFSVLRREGVRNLGEVEAAYFEPGGRLSIFRYDQPHPGLRIVPPLELSPPARLPRPRAAERVCCMNCGAVCAGPELPGDLHCPYCEHDIWCDPKPPRS</sequence>
<evidence type="ECO:0000313" key="9">
    <source>
        <dbReference type="EMBL" id="MBB4021427.1"/>
    </source>
</evidence>
<dbReference type="InterPro" id="IPR023090">
    <property type="entry name" value="UPF0702_alpha/beta_dom_sf"/>
</dbReference>
<dbReference type="InterPro" id="IPR007353">
    <property type="entry name" value="DUF421"/>
</dbReference>
<evidence type="ECO:0000256" key="6">
    <source>
        <dbReference type="ARBA" id="ARBA00023136"/>
    </source>
</evidence>